<accession>A0ABR1K2H7</accession>
<dbReference type="PANTHER" id="PTHR31366">
    <property type="entry name" value="UPF0739 PROTEIN C1ORF74"/>
    <property type="match status" value="1"/>
</dbReference>
<evidence type="ECO:0000256" key="1">
    <source>
        <dbReference type="SAM" id="MobiDB-lite"/>
    </source>
</evidence>
<sequence>MESPAQPHPAIKPHLPTTTTTPAASVHRDRWKWEDVVRTVQYQLSQSLSKNPKPARLFAVDLSLVAFGVRTGYLVDAFVVDQPRETFSAFLHDLRQRCSLFQQVVLIYEPRSEQSFFVHVPLLLLRVSGTAQGREQLPINDLQDLSFIRIVDPPEILSETPSHLVVVLLDFCNQLNSKYPEQLPTMISPSEELSFHVNVPLAAFILEYSVAYCPDDFASEDGPSTYLSRIPLDVYECILSFAFIEGSIVGKQRLDAGSATASPRLGNRGQSKTHTHSLLKFSCPAQFHNFSPGLRPVSLISQLRSKFVARIARSGITCTLKVQHSTVTLDGIAL</sequence>
<comment type="caution">
    <text evidence="2">The sequence shown here is derived from an EMBL/GenBank/DDBJ whole genome shotgun (WGS) entry which is preliminary data.</text>
</comment>
<keyword evidence="3" id="KW-1185">Reference proteome</keyword>
<dbReference type="InterPro" id="IPR027850">
    <property type="entry name" value="DUF4504"/>
</dbReference>
<evidence type="ECO:0000313" key="2">
    <source>
        <dbReference type="EMBL" id="KAK7469278.1"/>
    </source>
</evidence>
<organism evidence="2 3">
    <name type="scientific">Marasmiellus scandens</name>
    <dbReference type="NCBI Taxonomy" id="2682957"/>
    <lineage>
        <taxon>Eukaryota</taxon>
        <taxon>Fungi</taxon>
        <taxon>Dikarya</taxon>
        <taxon>Basidiomycota</taxon>
        <taxon>Agaricomycotina</taxon>
        <taxon>Agaricomycetes</taxon>
        <taxon>Agaricomycetidae</taxon>
        <taxon>Agaricales</taxon>
        <taxon>Marasmiineae</taxon>
        <taxon>Omphalotaceae</taxon>
        <taxon>Marasmiellus</taxon>
    </lineage>
</organism>
<feature type="region of interest" description="Disordered" evidence="1">
    <location>
        <begin position="1"/>
        <end position="26"/>
    </location>
</feature>
<protein>
    <submittedName>
        <fullName evidence="2">Uncharacterized protein</fullName>
    </submittedName>
</protein>
<dbReference type="Proteomes" id="UP001498398">
    <property type="component" value="Unassembled WGS sequence"/>
</dbReference>
<dbReference type="EMBL" id="JBANRG010000003">
    <property type="protein sequence ID" value="KAK7469278.1"/>
    <property type="molecule type" value="Genomic_DNA"/>
</dbReference>
<proteinExistence type="predicted"/>
<gene>
    <name evidence="2" type="ORF">VKT23_003762</name>
</gene>
<dbReference type="PANTHER" id="PTHR31366:SF2">
    <property type="entry name" value="UPF0739 PROTEIN C1ORF74"/>
    <property type="match status" value="1"/>
</dbReference>
<evidence type="ECO:0000313" key="3">
    <source>
        <dbReference type="Proteomes" id="UP001498398"/>
    </source>
</evidence>
<reference evidence="2 3" key="1">
    <citation type="submission" date="2024-01" db="EMBL/GenBank/DDBJ databases">
        <title>A draft genome for the cacao thread blight pathogen Marasmiellus scandens.</title>
        <authorList>
            <person name="Baruah I.K."/>
            <person name="Leung J."/>
            <person name="Bukari Y."/>
            <person name="Amoako-Attah I."/>
            <person name="Meinhardt L.W."/>
            <person name="Bailey B.A."/>
            <person name="Cohen S.P."/>
        </authorList>
    </citation>
    <scope>NUCLEOTIDE SEQUENCE [LARGE SCALE GENOMIC DNA]</scope>
    <source>
        <strain evidence="2 3">GH-19</strain>
    </source>
</reference>
<name>A0ABR1K2H7_9AGAR</name>